<evidence type="ECO:0000256" key="8">
    <source>
        <dbReference type="SAM" id="Phobius"/>
    </source>
</evidence>
<protein>
    <submittedName>
        <fullName evidence="9">CNR1 protein</fullName>
    </submittedName>
</protein>
<feature type="transmembrane region" description="Helical" evidence="8">
    <location>
        <begin position="91"/>
        <end position="110"/>
    </location>
</feature>
<gene>
    <name evidence="9" type="primary">CNR1</name>
    <name evidence="9" type="ORF">BLAG_LOCUS11404</name>
</gene>
<keyword evidence="6" id="KW-0675">Receptor</keyword>
<dbReference type="PRINTS" id="PR00237">
    <property type="entry name" value="GPCRRHODOPSN"/>
</dbReference>
<keyword evidence="6" id="KW-0297">G-protein coupled receptor</keyword>
<dbReference type="GO" id="GO:0004930">
    <property type="term" value="F:G protein-coupled receptor activity"/>
    <property type="evidence" value="ECO:0007669"/>
    <property type="project" value="UniProtKB-KW"/>
</dbReference>
<name>A0A8J9ZAB6_BRALA</name>
<evidence type="ECO:0000256" key="4">
    <source>
        <dbReference type="ARBA" id="ARBA00022989"/>
    </source>
</evidence>
<keyword evidence="3 6" id="KW-0812">Transmembrane</keyword>
<organism evidence="9 10">
    <name type="scientific">Branchiostoma lanceolatum</name>
    <name type="common">Common lancelet</name>
    <name type="synonym">Amphioxus lanceolatum</name>
    <dbReference type="NCBI Taxonomy" id="7740"/>
    <lineage>
        <taxon>Eukaryota</taxon>
        <taxon>Metazoa</taxon>
        <taxon>Chordata</taxon>
        <taxon>Cephalochordata</taxon>
        <taxon>Leptocardii</taxon>
        <taxon>Amphioxiformes</taxon>
        <taxon>Branchiostomatidae</taxon>
        <taxon>Branchiostoma</taxon>
    </lineage>
</organism>
<feature type="compositionally biased region" description="Pro residues" evidence="7">
    <location>
        <begin position="264"/>
        <end position="277"/>
    </location>
</feature>
<feature type="region of interest" description="Disordered" evidence="7">
    <location>
        <begin position="417"/>
        <end position="445"/>
    </location>
</feature>
<dbReference type="SUPFAM" id="SSF81321">
    <property type="entry name" value="Family A G protein-coupled receptor-like"/>
    <property type="match status" value="1"/>
</dbReference>
<dbReference type="OrthoDB" id="9863803at2759"/>
<accession>A0A8J9ZAB6</accession>
<evidence type="ECO:0000313" key="9">
    <source>
        <dbReference type="EMBL" id="CAH1250806.1"/>
    </source>
</evidence>
<feature type="region of interest" description="Disordered" evidence="7">
    <location>
        <begin position="242"/>
        <end position="281"/>
    </location>
</feature>
<dbReference type="InterPro" id="IPR000276">
    <property type="entry name" value="GPCR_Rhodpsn"/>
</dbReference>
<dbReference type="Pfam" id="PF00001">
    <property type="entry name" value="7tm_1"/>
    <property type="match status" value="1"/>
</dbReference>
<keyword evidence="5 8" id="KW-0472">Membrane</keyword>
<keyword evidence="4 8" id="KW-1133">Transmembrane helix</keyword>
<dbReference type="Proteomes" id="UP000838412">
    <property type="component" value="Chromosome 18"/>
</dbReference>
<dbReference type="AlphaFoldDB" id="A0A8J9ZAB6"/>
<sequence>MESNASHAALLPSVTEEIFLDALDCYYFYVKRNFTYHEANNRCFTYGNPFVGATVNRAFMGIFGVLIVLFNSCVLWGILGTKQLRKAMYFYIANLAVADLVSGVVCMYLASRPDATGLWERLSARTFIGLAMLLSTTALTLLSIDRYVSIVHPVVYHNKVTGRQACVVILASWVVIVPMTFSSLMGWNCLEKDYALSGGCASYLTLGYIIFVVVMLLLLVCVTLWANIYIYRAVKRMQNRNLGGPRATRPRRGASNSAMDTQPQPGPSKQPDKPSPPFNNQNKIQKARAVMTVVLIAFVSWLLYFVFLGAHRICEAYRNTCPIRGIAQWGLLLAFLNSLVNPIVHGLRVPALKTAVLAKFNAIREAVVAVVIRERVGSATQRRQKDNKGQTSSEHTYTYGSQQVAYNVGVSLEILTPTGNRGDQSQDSDDGQHTSGHGQRTLAWP</sequence>
<dbReference type="PANTHER" id="PTHR22750">
    <property type="entry name" value="G-PROTEIN COUPLED RECEPTOR"/>
    <property type="match status" value="1"/>
</dbReference>
<proteinExistence type="inferred from homology"/>
<dbReference type="PROSITE" id="PS00237">
    <property type="entry name" value="G_PROTEIN_RECEP_F1_1"/>
    <property type="match status" value="1"/>
</dbReference>
<evidence type="ECO:0000313" key="10">
    <source>
        <dbReference type="Proteomes" id="UP000838412"/>
    </source>
</evidence>
<feature type="transmembrane region" description="Helical" evidence="8">
    <location>
        <begin position="165"/>
        <end position="187"/>
    </location>
</feature>
<reference evidence="9" key="1">
    <citation type="submission" date="2022-01" db="EMBL/GenBank/DDBJ databases">
        <authorList>
            <person name="Braso-Vives M."/>
        </authorList>
    </citation>
    <scope>NUCLEOTIDE SEQUENCE</scope>
</reference>
<dbReference type="GO" id="GO:0005886">
    <property type="term" value="C:plasma membrane"/>
    <property type="evidence" value="ECO:0007669"/>
    <property type="project" value="UniProtKB-SubCell"/>
</dbReference>
<feature type="transmembrane region" description="Helical" evidence="8">
    <location>
        <begin position="58"/>
        <end position="79"/>
    </location>
</feature>
<comment type="subcellular location">
    <subcellularLocation>
        <location evidence="1">Cell membrane</location>
        <topology evidence="1">Multi-pass membrane protein</topology>
    </subcellularLocation>
</comment>
<evidence type="ECO:0000256" key="2">
    <source>
        <dbReference type="ARBA" id="ARBA00022475"/>
    </source>
</evidence>
<keyword evidence="2" id="KW-1003">Cell membrane</keyword>
<dbReference type="EMBL" id="OV696703">
    <property type="protein sequence ID" value="CAH1250806.1"/>
    <property type="molecule type" value="Genomic_DNA"/>
</dbReference>
<feature type="transmembrane region" description="Helical" evidence="8">
    <location>
        <begin position="289"/>
        <end position="310"/>
    </location>
</feature>
<keyword evidence="10" id="KW-1185">Reference proteome</keyword>
<evidence type="ECO:0000256" key="7">
    <source>
        <dbReference type="SAM" id="MobiDB-lite"/>
    </source>
</evidence>
<feature type="transmembrane region" description="Helical" evidence="8">
    <location>
        <begin position="207"/>
        <end position="230"/>
    </location>
</feature>
<comment type="similarity">
    <text evidence="6">Belongs to the G-protein coupled receptor 1 family.</text>
</comment>
<evidence type="ECO:0000256" key="3">
    <source>
        <dbReference type="ARBA" id="ARBA00022692"/>
    </source>
</evidence>
<evidence type="ECO:0000256" key="5">
    <source>
        <dbReference type="ARBA" id="ARBA00023136"/>
    </source>
</evidence>
<feature type="transmembrane region" description="Helical" evidence="8">
    <location>
        <begin position="122"/>
        <end position="144"/>
    </location>
</feature>
<evidence type="ECO:0000256" key="1">
    <source>
        <dbReference type="ARBA" id="ARBA00004651"/>
    </source>
</evidence>
<dbReference type="Gene3D" id="1.20.1070.10">
    <property type="entry name" value="Rhodopsin 7-helix transmembrane proteins"/>
    <property type="match status" value="1"/>
</dbReference>
<evidence type="ECO:0000256" key="6">
    <source>
        <dbReference type="RuleBase" id="RU000688"/>
    </source>
</evidence>
<keyword evidence="6" id="KW-0807">Transducer</keyword>